<dbReference type="SUPFAM" id="SSF46785">
    <property type="entry name" value="Winged helix' DNA-binding domain"/>
    <property type="match status" value="1"/>
</dbReference>
<dbReference type="InterPro" id="IPR050950">
    <property type="entry name" value="HTH-type_LysR_regulators"/>
</dbReference>
<dbReference type="Proteomes" id="UP000198995">
    <property type="component" value="Unassembled WGS sequence"/>
</dbReference>
<dbReference type="OrthoDB" id="9803714at2"/>
<evidence type="ECO:0000256" key="4">
    <source>
        <dbReference type="ARBA" id="ARBA00023163"/>
    </source>
</evidence>
<proteinExistence type="inferred from homology"/>
<dbReference type="InterPro" id="IPR036388">
    <property type="entry name" value="WH-like_DNA-bd_sf"/>
</dbReference>
<dbReference type="InterPro" id="IPR036390">
    <property type="entry name" value="WH_DNA-bd_sf"/>
</dbReference>
<evidence type="ECO:0000313" key="6">
    <source>
        <dbReference type="EMBL" id="SDD53048.1"/>
    </source>
</evidence>
<dbReference type="InterPro" id="IPR005119">
    <property type="entry name" value="LysR_subst-bd"/>
</dbReference>
<dbReference type="STRING" id="2741.SAMN04489866_10439"/>
<dbReference type="InterPro" id="IPR000847">
    <property type="entry name" value="LysR_HTH_N"/>
</dbReference>
<dbReference type="RefSeq" id="WP_091791505.1">
    <property type="nucleotide sequence ID" value="NZ_FNAF01000004.1"/>
</dbReference>
<dbReference type="GO" id="GO:0003700">
    <property type="term" value="F:DNA-binding transcription factor activity"/>
    <property type="evidence" value="ECO:0007669"/>
    <property type="project" value="InterPro"/>
</dbReference>
<dbReference type="PROSITE" id="PS50931">
    <property type="entry name" value="HTH_LYSR"/>
    <property type="match status" value="1"/>
</dbReference>
<dbReference type="EMBL" id="FNAF01000004">
    <property type="protein sequence ID" value="SDD53048.1"/>
    <property type="molecule type" value="Genomic_DNA"/>
</dbReference>
<dbReference type="Pfam" id="PF03466">
    <property type="entry name" value="LysR_substrate"/>
    <property type="match status" value="1"/>
</dbReference>
<keyword evidence="4" id="KW-0804">Transcription</keyword>
<dbReference type="GO" id="GO:0003677">
    <property type="term" value="F:DNA binding"/>
    <property type="evidence" value="ECO:0007669"/>
    <property type="project" value="UniProtKB-KW"/>
</dbReference>
<gene>
    <name evidence="6" type="ORF">SAMN04489866_10439</name>
</gene>
<comment type="similarity">
    <text evidence="1">Belongs to the LysR transcriptional regulatory family.</text>
</comment>
<keyword evidence="3 6" id="KW-0238">DNA-binding</keyword>
<dbReference type="Gene3D" id="3.40.190.10">
    <property type="entry name" value="Periplasmic binding protein-like II"/>
    <property type="match status" value="2"/>
</dbReference>
<dbReference type="CDD" id="cd05466">
    <property type="entry name" value="PBP2_LTTR_substrate"/>
    <property type="match status" value="1"/>
</dbReference>
<accession>A0A1G6VHP1</accession>
<dbReference type="PRINTS" id="PR00039">
    <property type="entry name" value="HTHLYSR"/>
</dbReference>
<dbReference type="SUPFAM" id="SSF53850">
    <property type="entry name" value="Periplasmic binding protein-like II"/>
    <property type="match status" value="1"/>
</dbReference>
<evidence type="ECO:0000259" key="5">
    <source>
        <dbReference type="PROSITE" id="PS50931"/>
    </source>
</evidence>
<name>A0A1G6VHP1_PEPNI</name>
<evidence type="ECO:0000256" key="3">
    <source>
        <dbReference type="ARBA" id="ARBA00023125"/>
    </source>
</evidence>
<dbReference type="PANTHER" id="PTHR30419">
    <property type="entry name" value="HTH-TYPE TRANSCRIPTIONAL REGULATOR YBHD"/>
    <property type="match status" value="1"/>
</dbReference>
<reference evidence="6 7" key="1">
    <citation type="submission" date="2016-10" db="EMBL/GenBank/DDBJ databases">
        <authorList>
            <person name="de Groot N.N."/>
        </authorList>
    </citation>
    <scope>NUCLEOTIDE SEQUENCE [LARGE SCALE GENOMIC DNA]</scope>
    <source>
        <strain evidence="6 7">DSM 20475</strain>
    </source>
</reference>
<dbReference type="Pfam" id="PF00126">
    <property type="entry name" value="HTH_1"/>
    <property type="match status" value="1"/>
</dbReference>
<dbReference type="AlphaFoldDB" id="A0A1G6VHP1"/>
<evidence type="ECO:0000256" key="1">
    <source>
        <dbReference type="ARBA" id="ARBA00009437"/>
    </source>
</evidence>
<evidence type="ECO:0000256" key="2">
    <source>
        <dbReference type="ARBA" id="ARBA00023015"/>
    </source>
</evidence>
<sequence length="324" mass="36423">MRIEQLHYLLELYRTRSFSKAAENVFITQPSLSTAISGLEDELGVKLFERLRSGVYPTPMGEAVVKIASELVNCEARIYEAVRAAQPPDKIRLMTIPAISFGVLLELMTSFQKDYPEVNLELKEFPPQIITDAVVDELTNVPGTFALVPIQPKTCEEVLAQLARDNITSTHIFSDNFVAHMSGKHPLASKDVISIDDFLAYPSIELNLLTKTPDNTAYNRLYMMGNTVGRRRLKERTHIEVDSLAHVKHLMLSTGTHVVALPRLIASGDRDYESGDIIWRPFVNGDDLSVDYYLIYSSLYPLKPIEKGFLNAIVAYFDQLSIAK</sequence>
<dbReference type="GO" id="GO:0005829">
    <property type="term" value="C:cytosol"/>
    <property type="evidence" value="ECO:0007669"/>
    <property type="project" value="TreeGrafter"/>
</dbReference>
<keyword evidence="2" id="KW-0805">Transcription regulation</keyword>
<protein>
    <submittedName>
        <fullName evidence="6">DNA-binding transcriptional regulator, LysR family</fullName>
    </submittedName>
</protein>
<evidence type="ECO:0000313" key="7">
    <source>
        <dbReference type="Proteomes" id="UP000198995"/>
    </source>
</evidence>
<feature type="domain" description="HTH lysR-type" evidence="5">
    <location>
        <begin position="1"/>
        <end position="58"/>
    </location>
</feature>
<organism evidence="6 7">
    <name type="scientific">Peptococcus niger</name>
    <dbReference type="NCBI Taxonomy" id="2741"/>
    <lineage>
        <taxon>Bacteria</taxon>
        <taxon>Bacillati</taxon>
        <taxon>Bacillota</taxon>
        <taxon>Clostridia</taxon>
        <taxon>Eubacteriales</taxon>
        <taxon>Peptococcaceae</taxon>
        <taxon>Peptococcus</taxon>
    </lineage>
</organism>
<keyword evidence="7" id="KW-1185">Reference proteome</keyword>
<dbReference type="Gene3D" id="1.10.10.10">
    <property type="entry name" value="Winged helix-like DNA-binding domain superfamily/Winged helix DNA-binding domain"/>
    <property type="match status" value="1"/>
</dbReference>